<keyword evidence="2" id="KW-1185">Reference proteome</keyword>
<accession>A0ABS7C1L3</accession>
<dbReference type="RefSeq" id="WP_210044190.1">
    <property type="nucleotide sequence ID" value="NZ_JBHLVU010000009.1"/>
</dbReference>
<evidence type="ECO:0008006" key="3">
    <source>
        <dbReference type="Google" id="ProtNLM"/>
    </source>
</evidence>
<dbReference type="Proteomes" id="UP001519887">
    <property type="component" value="Unassembled WGS sequence"/>
</dbReference>
<name>A0ABS7C1L3_9BACL</name>
<organism evidence="1 2">
    <name type="scientific">Paenibacillus sepulcri</name>
    <dbReference type="NCBI Taxonomy" id="359917"/>
    <lineage>
        <taxon>Bacteria</taxon>
        <taxon>Bacillati</taxon>
        <taxon>Bacillota</taxon>
        <taxon>Bacilli</taxon>
        <taxon>Bacillales</taxon>
        <taxon>Paenibacillaceae</taxon>
        <taxon>Paenibacillus</taxon>
    </lineage>
</organism>
<comment type="caution">
    <text evidence="1">The sequence shown here is derived from an EMBL/GenBank/DDBJ whole genome shotgun (WGS) entry which is preliminary data.</text>
</comment>
<reference evidence="1 2" key="1">
    <citation type="submission" date="2021-07" db="EMBL/GenBank/DDBJ databases">
        <title>Paenibacillus radiodurans sp. nov., isolated from the southeastern edge of Tengger Desert.</title>
        <authorList>
            <person name="Zhang G."/>
        </authorList>
    </citation>
    <scope>NUCLEOTIDE SEQUENCE [LARGE SCALE GENOMIC DNA]</scope>
    <source>
        <strain evidence="1 2">CCM 7311</strain>
    </source>
</reference>
<dbReference type="PROSITE" id="PS51257">
    <property type="entry name" value="PROKAR_LIPOPROTEIN"/>
    <property type="match status" value="1"/>
</dbReference>
<dbReference type="EMBL" id="JAHZIK010000245">
    <property type="protein sequence ID" value="MBW7454757.1"/>
    <property type="molecule type" value="Genomic_DNA"/>
</dbReference>
<evidence type="ECO:0000313" key="2">
    <source>
        <dbReference type="Proteomes" id="UP001519887"/>
    </source>
</evidence>
<evidence type="ECO:0000313" key="1">
    <source>
        <dbReference type="EMBL" id="MBW7454757.1"/>
    </source>
</evidence>
<sequence length="153" mass="17086">MKRIIGIIFICIFVLTGCTEENNYYTDIEKDDIPDIKNAQNIEFIYEYKGHTDNWAAVYIVYKMKDNDNHITKMSLKYIGKKTIPTGKLSYAYDTEGGGSGSGTLPTDQSKSGIYNLGSSGGNGAIAAKDSIVKMQVNWNENTEMMELKPDMN</sequence>
<proteinExistence type="predicted"/>
<gene>
    <name evidence="1" type="ORF">K0U00_12010</name>
</gene>
<protein>
    <recommendedName>
        <fullName evidence="3">Lipoprotein</fullName>
    </recommendedName>
</protein>